<dbReference type="PANTHER" id="PTHR39227:SF1">
    <property type="entry name" value="ADIPOGENESIS REGULATORY FACTOR"/>
    <property type="match status" value="1"/>
</dbReference>
<organism evidence="2 3">
    <name type="scientific">Mugilogobius chulae</name>
    <name type="common">yellowstripe goby</name>
    <dbReference type="NCBI Taxonomy" id="88201"/>
    <lineage>
        <taxon>Eukaryota</taxon>
        <taxon>Metazoa</taxon>
        <taxon>Chordata</taxon>
        <taxon>Craniata</taxon>
        <taxon>Vertebrata</taxon>
        <taxon>Euteleostomi</taxon>
        <taxon>Actinopterygii</taxon>
        <taxon>Neopterygii</taxon>
        <taxon>Teleostei</taxon>
        <taxon>Neoteleostei</taxon>
        <taxon>Acanthomorphata</taxon>
        <taxon>Gobiaria</taxon>
        <taxon>Gobiiformes</taxon>
        <taxon>Gobioidei</taxon>
        <taxon>Gobiidae</taxon>
        <taxon>Gobionellinae</taxon>
        <taxon>Mugilogobius</taxon>
    </lineage>
</organism>
<evidence type="ECO:0000256" key="1">
    <source>
        <dbReference type="SAM" id="MobiDB-lite"/>
    </source>
</evidence>
<dbReference type="GO" id="GO:0005634">
    <property type="term" value="C:nucleus"/>
    <property type="evidence" value="ECO:0007669"/>
    <property type="project" value="InterPro"/>
</dbReference>
<gene>
    <name evidence="2" type="ORF">WMY93_024269</name>
</gene>
<comment type="caution">
    <text evidence="2">The sequence shown here is derived from an EMBL/GenBank/DDBJ whole genome shotgun (WGS) entry which is preliminary data.</text>
</comment>
<sequence length="200" mass="21377">MFRVSHCSRPSQDGLRTVPGRSQDGLRTVPGRSQDGLRTVSGQSQDGLRTVSGQSQDGLRTVSGRSQDGLRTVSGQSQDGLRTVSGQSQDGLRTVPGRSQDGPRTVSGRSQDGPRLEQRCKRVHIKAPVLASHESQMWCQLCPVTLAPRFPPRRINREPAGGVREGASGGSGRASDSPTVLLRPNKHTAPSFLFSDLGTA</sequence>
<evidence type="ECO:0000313" key="2">
    <source>
        <dbReference type="EMBL" id="KAK7888709.1"/>
    </source>
</evidence>
<dbReference type="GO" id="GO:0045600">
    <property type="term" value="P:positive regulation of fat cell differentiation"/>
    <property type="evidence" value="ECO:0007669"/>
    <property type="project" value="InterPro"/>
</dbReference>
<feature type="compositionally biased region" description="Gly residues" evidence="1">
    <location>
        <begin position="163"/>
        <end position="172"/>
    </location>
</feature>
<dbReference type="EMBL" id="JBBPFD010000018">
    <property type="protein sequence ID" value="KAK7888709.1"/>
    <property type="molecule type" value="Genomic_DNA"/>
</dbReference>
<name>A0AAW0N4S3_9GOBI</name>
<reference evidence="3" key="1">
    <citation type="submission" date="2024-04" db="EMBL/GenBank/DDBJ databases">
        <title>Salinicola lusitanus LLJ914,a marine bacterium isolated from the Okinawa Trough.</title>
        <authorList>
            <person name="Li J."/>
        </authorList>
    </citation>
    <scope>NUCLEOTIDE SEQUENCE [LARGE SCALE GENOMIC DNA]</scope>
</reference>
<evidence type="ECO:0000313" key="3">
    <source>
        <dbReference type="Proteomes" id="UP001460270"/>
    </source>
</evidence>
<feature type="region of interest" description="Disordered" evidence="1">
    <location>
        <begin position="1"/>
        <end position="117"/>
    </location>
</feature>
<dbReference type="PANTHER" id="PTHR39227">
    <property type="entry name" value="ADIPOGENESIS REGULATORY FACTOR"/>
    <property type="match status" value="1"/>
</dbReference>
<dbReference type="AlphaFoldDB" id="A0AAW0N4S3"/>
<proteinExistence type="predicted"/>
<accession>A0AAW0N4S3</accession>
<dbReference type="InterPro" id="IPR034450">
    <property type="entry name" value="ADIRF"/>
</dbReference>
<keyword evidence="3" id="KW-1185">Reference proteome</keyword>
<feature type="region of interest" description="Disordered" evidence="1">
    <location>
        <begin position="153"/>
        <end position="184"/>
    </location>
</feature>
<protein>
    <submittedName>
        <fullName evidence="2">Uncharacterized protein</fullName>
    </submittedName>
</protein>
<dbReference type="Proteomes" id="UP001460270">
    <property type="component" value="Unassembled WGS sequence"/>
</dbReference>
<feature type="compositionally biased region" description="Polar residues" evidence="1">
    <location>
        <begin position="73"/>
        <end position="91"/>
    </location>
</feature>
<feature type="compositionally biased region" description="Polar residues" evidence="1">
    <location>
        <begin position="40"/>
        <end position="66"/>
    </location>
</feature>